<gene>
    <name evidence="11" type="primary">LOC111122919</name>
</gene>
<dbReference type="InterPro" id="IPR036770">
    <property type="entry name" value="Ankyrin_rpt-contain_sf"/>
</dbReference>
<name>A0A8B8CZI4_CRAVI</name>
<feature type="transmembrane region" description="Helical" evidence="8">
    <location>
        <begin position="1056"/>
        <end position="1080"/>
    </location>
</feature>
<feature type="domain" description="Ig-like" evidence="9">
    <location>
        <begin position="528"/>
        <end position="614"/>
    </location>
</feature>
<feature type="repeat" description="ANK" evidence="6">
    <location>
        <begin position="128"/>
        <end position="160"/>
    </location>
</feature>
<evidence type="ECO:0000259" key="9">
    <source>
        <dbReference type="PROSITE" id="PS50835"/>
    </source>
</evidence>
<evidence type="ECO:0000256" key="7">
    <source>
        <dbReference type="SAM" id="MobiDB-lite"/>
    </source>
</evidence>
<evidence type="ECO:0000256" key="1">
    <source>
        <dbReference type="ARBA" id="ARBA00004479"/>
    </source>
</evidence>
<evidence type="ECO:0000256" key="2">
    <source>
        <dbReference type="ARBA" id="ARBA00023136"/>
    </source>
</evidence>
<dbReference type="Pfam" id="PF13927">
    <property type="entry name" value="Ig_3"/>
    <property type="match status" value="1"/>
</dbReference>
<evidence type="ECO:0000313" key="11">
    <source>
        <dbReference type="RefSeq" id="XP_022320664.1"/>
    </source>
</evidence>
<proteinExistence type="predicted"/>
<dbReference type="GO" id="GO:0005911">
    <property type="term" value="C:cell-cell junction"/>
    <property type="evidence" value="ECO:0007669"/>
    <property type="project" value="TreeGrafter"/>
</dbReference>
<dbReference type="Pfam" id="PF12796">
    <property type="entry name" value="Ank_2"/>
    <property type="match status" value="1"/>
</dbReference>
<dbReference type="Gene3D" id="2.60.40.10">
    <property type="entry name" value="Immunoglobulins"/>
    <property type="match status" value="2"/>
</dbReference>
<feature type="region of interest" description="Disordered" evidence="7">
    <location>
        <begin position="1021"/>
        <end position="1053"/>
    </location>
</feature>
<dbReference type="InterPro" id="IPR002110">
    <property type="entry name" value="Ankyrin_rpt"/>
</dbReference>
<dbReference type="PANTHER" id="PTHR11640:SF31">
    <property type="entry name" value="IRREGULAR CHIASM C-ROUGHEST PROTEIN-RELATED"/>
    <property type="match status" value="1"/>
</dbReference>
<dbReference type="KEGG" id="cvn:111122919"/>
<dbReference type="InterPro" id="IPR036179">
    <property type="entry name" value="Ig-like_dom_sf"/>
</dbReference>
<feature type="repeat" description="ANK" evidence="6">
    <location>
        <begin position="94"/>
        <end position="118"/>
    </location>
</feature>
<evidence type="ECO:0000256" key="6">
    <source>
        <dbReference type="PROSITE-ProRule" id="PRU00023"/>
    </source>
</evidence>
<dbReference type="GeneID" id="111122919"/>
<keyword evidence="6" id="KW-0040">ANK repeat</keyword>
<keyword evidence="5" id="KW-0393">Immunoglobulin domain</keyword>
<accession>A0A8B8CZI4</accession>
<evidence type="ECO:0000256" key="3">
    <source>
        <dbReference type="ARBA" id="ARBA00023157"/>
    </source>
</evidence>
<feature type="domain" description="Ig-like" evidence="9">
    <location>
        <begin position="718"/>
        <end position="796"/>
    </location>
</feature>
<keyword evidence="3" id="KW-1015">Disulfide bond</keyword>
<dbReference type="PROSITE" id="PS50835">
    <property type="entry name" value="IG_LIKE"/>
    <property type="match status" value="4"/>
</dbReference>
<feature type="domain" description="Ig-like" evidence="9">
    <location>
        <begin position="617"/>
        <end position="693"/>
    </location>
</feature>
<dbReference type="PRINTS" id="PR01415">
    <property type="entry name" value="ANKYRIN"/>
</dbReference>
<feature type="domain" description="Ig-like" evidence="9">
    <location>
        <begin position="425"/>
        <end position="516"/>
    </location>
</feature>
<dbReference type="Pfam" id="PF00023">
    <property type="entry name" value="Ank"/>
    <property type="match status" value="1"/>
</dbReference>
<dbReference type="RefSeq" id="XP_022320664.1">
    <property type="nucleotide sequence ID" value="XM_022464956.1"/>
</dbReference>
<dbReference type="PROSITE" id="PS50297">
    <property type="entry name" value="ANK_REP_REGION"/>
    <property type="match status" value="3"/>
</dbReference>
<reference evidence="11" key="1">
    <citation type="submission" date="2025-08" db="UniProtKB">
        <authorList>
            <consortium name="RefSeq"/>
        </authorList>
    </citation>
    <scope>IDENTIFICATION</scope>
    <source>
        <tissue evidence="11">Whole sample</tissue>
    </source>
</reference>
<organism evidence="10 11">
    <name type="scientific">Crassostrea virginica</name>
    <name type="common">Eastern oyster</name>
    <dbReference type="NCBI Taxonomy" id="6565"/>
    <lineage>
        <taxon>Eukaryota</taxon>
        <taxon>Metazoa</taxon>
        <taxon>Spiralia</taxon>
        <taxon>Lophotrochozoa</taxon>
        <taxon>Mollusca</taxon>
        <taxon>Bivalvia</taxon>
        <taxon>Autobranchia</taxon>
        <taxon>Pteriomorphia</taxon>
        <taxon>Ostreida</taxon>
        <taxon>Ostreoidea</taxon>
        <taxon>Ostreidae</taxon>
        <taxon>Crassostrea</taxon>
    </lineage>
</organism>
<dbReference type="InterPro" id="IPR013783">
    <property type="entry name" value="Ig-like_fold"/>
</dbReference>
<dbReference type="SUPFAM" id="SSF48726">
    <property type="entry name" value="Immunoglobulin"/>
    <property type="match status" value="2"/>
</dbReference>
<keyword evidence="4" id="KW-0325">Glycoprotein</keyword>
<dbReference type="GO" id="GO:0098609">
    <property type="term" value="P:cell-cell adhesion"/>
    <property type="evidence" value="ECO:0007669"/>
    <property type="project" value="TreeGrafter"/>
</dbReference>
<dbReference type="InterPro" id="IPR051275">
    <property type="entry name" value="Cell_adhesion_signaling"/>
</dbReference>
<dbReference type="Proteomes" id="UP000694844">
    <property type="component" value="Chromosome 3"/>
</dbReference>
<dbReference type="SMART" id="SM00409">
    <property type="entry name" value="IG"/>
    <property type="match status" value="3"/>
</dbReference>
<dbReference type="Gene3D" id="1.25.40.20">
    <property type="entry name" value="Ankyrin repeat-containing domain"/>
    <property type="match status" value="1"/>
</dbReference>
<comment type="subcellular location">
    <subcellularLocation>
        <location evidence="1">Membrane</location>
        <topology evidence="1">Single-pass type I membrane protein</topology>
    </subcellularLocation>
</comment>
<protein>
    <submittedName>
        <fullName evidence="11">Uncharacterized protein LOC111122919</fullName>
    </submittedName>
</protein>
<evidence type="ECO:0000256" key="8">
    <source>
        <dbReference type="SAM" id="Phobius"/>
    </source>
</evidence>
<dbReference type="PANTHER" id="PTHR11640">
    <property type="entry name" value="NEPHRIN"/>
    <property type="match status" value="1"/>
</dbReference>
<dbReference type="GO" id="GO:0050839">
    <property type="term" value="F:cell adhesion molecule binding"/>
    <property type="evidence" value="ECO:0007669"/>
    <property type="project" value="TreeGrafter"/>
</dbReference>
<dbReference type="AlphaFoldDB" id="A0A8B8CZI4"/>
<evidence type="ECO:0000313" key="10">
    <source>
        <dbReference type="Proteomes" id="UP000694844"/>
    </source>
</evidence>
<dbReference type="PROSITE" id="PS50088">
    <property type="entry name" value="ANK_REPEAT"/>
    <property type="match status" value="3"/>
</dbReference>
<keyword evidence="2 8" id="KW-0472">Membrane</keyword>
<dbReference type="InterPro" id="IPR007110">
    <property type="entry name" value="Ig-like_dom"/>
</dbReference>
<dbReference type="SUPFAM" id="SSF48403">
    <property type="entry name" value="Ankyrin repeat"/>
    <property type="match status" value="1"/>
</dbReference>
<dbReference type="GO" id="GO:0005886">
    <property type="term" value="C:plasma membrane"/>
    <property type="evidence" value="ECO:0007669"/>
    <property type="project" value="TreeGrafter"/>
</dbReference>
<dbReference type="OrthoDB" id="6109495at2759"/>
<dbReference type="SMART" id="SM00248">
    <property type="entry name" value="ANK"/>
    <property type="match status" value="4"/>
</dbReference>
<sequence>MTSRRKSVSFKIPDPPKGSKVKDKDEVSIWTIVSTGNAEGLRQFIKVNGHASLSKRAGNFRSPLGLAVYLENPELVKIMLDCEPRPDVNITDKNGNTPLHEAVERGYLQIVKLLLGTGTCNLELKNPHGYTPLMTAVYHDYEEIAESLISAGANVDATGAKGRTILFLAVIESSLNCMELLLKNGCKSNIRDNHGFTILRTIFKTNSIIKAEAIKLLQKFEYNIDNDRDYLEDMVKKSRDPSDTVYAEMLLQRKSIKEACENPFSNGGWNRRSSLATRRISTVSEISLSFIYGKQLSITEIEEDEIAAFNFANFNITIDGVGEEEEGNVVNISCTVTDTAYPPSITLSYDPFGPSNPDVESILTNTSTYRTTMVYNNETETYTTTIVAQPINVNRYLNFRLIFCNVMVNSSTDFRGKRFTVFYGPDEDKMELSGTETTREGLIGAWVCRVSETNPAVTLTWYNGSTEFTPDTPPVVRDMTGNTFETRQEWNFELRRDYSGSNISCVATGYNNRTITKSRQIGEITFAPELEIKGGHMYYVNKYLQNYYIDEGDTLNLTCAVVAASPASTGSWKGRGSDILVIPNMPEYISVHDYFCEAENLVSSSFLQVHVIVQYGPHVYVYSEISRKEGESVTIDASINASPEPARIVWRREGQSTILSTGYKMVLSNITKEDAGKYIVEATSIRMRENNLTEEFTGNATVVLKVQYGPEDSVRLSPNVTIVELEAGDPVPRVTCVADCEPECHYRWTQLYRNTVRDKSYNADLDLGTASSAMVGIYLCEVHNDRLGDNNTANITFELRVKYAPEIQSVVLDGYTGNPYNESAPLTVTAKIRAYPGANVTWGITKEQSNVQFMSPDSRYSSSQSVDCTYDCEITEVLTLNTPSCTDTGNKYSLYAENEKGNSTTNTTYYSTLVSCTPRLADRSLTNQTYRICEGAELNMSVTFVSVPGPFMGWYDLPDTSRFIHNKDDRGNYRQVYFTTSYYIPTVYKYMFGTYLVQADNFRGPRAETYIQVVQDSSCSGGSTVPPLTSPPSPSSSSSALPQGNKDSPQKSGAPVGAIVGSVIGAILVAIIIVAGATIFMKRNKKQKGKVRLDQMNVGMARIS</sequence>
<feature type="repeat" description="ANK" evidence="6">
    <location>
        <begin position="161"/>
        <end position="193"/>
    </location>
</feature>
<evidence type="ECO:0000256" key="5">
    <source>
        <dbReference type="ARBA" id="ARBA00023319"/>
    </source>
</evidence>
<keyword evidence="10" id="KW-1185">Reference proteome</keyword>
<feature type="region of interest" description="Disordered" evidence="7">
    <location>
        <begin position="1"/>
        <end position="22"/>
    </location>
</feature>
<keyword evidence="8" id="KW-0812">Transmembrane</keyword>
<evidence type="ECO:0000256" key="4">
    <source>
        <dbReference type="ARBA" id="ARBA00023180"/>
    </source>
</evidence>
<dbReference type="InterPro" id="IPR003599">
    <property type="entry name" value="Ig_sub"/>
</dbReference>
<keyword evidence="8" id="KW-1133">Transmembrane helix</keyword>